<dbReference type="Proteomes" id="UP000789508">
    <property type="component" value="Unassembled WGS sequence"/>
</dbReference>
<dbReference type="AlphaFoldDB" id="A0A9N9G1C4"/>
<sequence>DITSDDYFEKIMPYRKIIPEDIEIEILAYYLKNSTPQLIKLLPPRHSIDSNIINYECTNNWNDNVNIIKKKTWARFVNNTRNSYNVSVFSIDDKSVPEISCISSMSQITYQANGGPYFNNYLYISNNCDHNSLSWYKKDGLDDYEPCHFLVDEYEVFHIRNTSYNW</sequence>
<dbReference type="EMBL" id="CAJVPS010002716">
    <property type="protein sequence ID" value="CAG8574816.1"/>
    <property type="molecule type" value="Genomic_DNA"/>
</dbReference>
<organism evidence="1 2">
    <name type="scientific">Ambispora leptoticha</name>
    <dbReference type="NCBI Taxonomy" id="144679"/>
    <lineage>
        <taxon>Eukaryota</taxon>
        <taxon>Fungi</taxon>
        <taxon>Fungi incertae sedis</taxon>
        <taxon>Mucoromycota</taxon>
        <taxon>Glomeromycotina</taxon>
        <taxon>Glomeromycetes</taxon>
        <taxon>Archaeosporales</taxon>
        <taxon>Ambisporaceae</taxon>
        <taxon>Ambispora</taxon>
    </lineage>
</organism>
<name>A0A9N9G1C4_9GLOM</name>
<comment type="caution">
    <text evidence="1">The sequence shown here is derived from an EMBL/GenBank/DDBJ whole genome shotgun (WGS) entry which is preliminary data.</text>
</comment>
<reference evidence="1" key="1">
    <citation type="submission" date="2021-06" db="EMBL/GenBank/DDBJ databases">
        <authorList>
            <person name="Kallberg Y."/>
            <person name="Tangrot J."/>
            <person name="Rosling A."/>
        </authorList>
    </citation>
    <scope>NUCLEOTIDE SEQUENCE</scope>
    <source>
        <strain evidence="1">FL130A</strain>
    </source>
</reference>
<gene>
    <name evidence="1" type="ORF">ALEPTO_LOCUS6981</name>
</gene>
<accession>A0A9N9G1C4</accession>
<evidence type="ECO:0000313" key="2">
    <source>
        <dbReference type="Proteomes" id="UP000789508"/>
    </source>
</evidence>
<evidence type="ECO:0000313" key="1">
    <source>
        <dbReference type="EMBL" id="CAG8574816.1"/>
    </source>
</evidence>
<proteinExistence type="predicted"/>
<keyword evidence="2" id="KW-1185">Reference proteome</keyword>
<protein>
    <submittedName>
        <fullName evidence="1">3469_t:CDS:1</fullName>
    </submittedName>
</protein>
<feature type="non-terminal residue" evidence="1">
    <location>
        <position position="166"/>
    </location>
</feature>